<proteinExistence type="predicted"/>
<comment type="caution">
    <text evidence="1">The sequence shown here is derived from an EMBL/GenBank/DDBJ whole genome shotgun (WGS) entry which is preliminary data.</text>
</comment>
<protein>
    <submittedName>
        <fullName evidence="1">Uncharacterized protein</fullName>
    </submittedName>
</protein>
<accession>A0A5B7D7K7</accession>
<dbReference type="AlphaFoldDB" id="A0A5B7D7K7"/>
<evidence type="ECO:0000313" key="1">
    <source>
        <dbReference type="EMBL" id="MPC17187.1"/>
    </source>
</evidence>
<name>A0A5B7D7K7_PORTR</name>
<evidence type="ECO:0000313" key="2">
    <source>
        <dbReference type="Proteomes" id="UP000324222"/>
    </source>
</evidence>
<dbReference type="EMBL" id="VSRR010000566">
    <property type="protein sequence ID" value="MPC17187.1"/>
    <property type="molecule type" value="Genomic_DNA"/>
</dbReference>
<reference evidence="1 2" key="1">
    <citation type="submission" date="2019-05" db="EMBL/GenBank/DDBJ databases">
        <title>Another draft genome of Portunus trituberculatus and its Hox gene families provides insights of decapod evolution.</title>
        <authorList>
            <person name="Jeong J.-H."/>
            <person name="Song I."/>
            <person name="Kim S."/>
            <person name="Choi T."/>
            <person name="Kim D."/>
            <person name="Ryu S."/>
            <person name="Kim W."/>
        </authorList>
    </citation>
    <scope>NUCLEOTIDE SEQUENCE [LARGE SCALE GENOMIC DNA]</scope>
    <source>
        <tissue evidence="1">Muscle</tissue>
    </source>
</reference>
<sequence length="60" mass="6532">MLPDFSWEVIDNSHGSEHLPICISYASDMLPTAHPPKSNFKTGDWATFQGVASRPAAQSS</sequence>
<gene>
    <name evidence="1" type="ORF">E2C01_010035</name>
</gene>
<keyword evidence="2" id="KW-1185">Reference proteome</keyword>
<dbReference type="Proteomes" id="UP000324222">
    <property type="component" value="Unassembled WGS sequence"/>
</dbReference>
<organism evidence="1 2">
    <name type="scientific">Portunus trituberculatus</name>
    <name type="common">Swimming crab</name>
    <name type="synonym">Neptunus trituberculatus</name>
    <dbReference type="NCBI Taxonomy" id="210409"/>
    <lineage>
        <taxon>Eukaryota</taxon>
        <taxon>Metazoa</taxon>
        <taxon>Ecdysozoa</taxon>
        <taxon>Arthropoda</taxon>
        <taxon>Crustacea</taxon>
        <taxon>Multicrustacea</taxon>
        <taxon>Malacostraca</taxon>
        <taxon>Eumalacostraca</taxon>
        <taxon>Eucarida</taxon>
        <taxon>Decapoda</taxon>
        <taxon>Pleocyemata</taxon>
        <taxon>Brachyura</taxon>
        <taxon>Eubrachyura</taxon>
        <taxon>Portunoidea</taxon>
        <taxon>Portunidae</taxon>
        <taxon>Portuninae</taxon>
        <taxon>Portunus</taxon>
    </lineage>
</organism>